<feature type="transmembrane region" description="Helical" evidence="1">
    <location>
        <begin position="42"/>
        <end position="60"/>
    </location>
</feature>
<accession>A0A397W1P6</accession>
<keyword evidence="1" id="KW-1133">Transmembrane helix</keyword>
<comment type="caution">
    <text evidence="2">The sequence shown here is derived from an EMBL/GenBank/DDBJ whole genome shotgun (WGS) entry which is preliminary data.</text>
</comment>
<dbReference type="EMBL" id="QKWP01000107">
    <property type="protein sequence ID" value="RIB27199.1"/>
    <property type="molecule type" value="Genomic_DNA"/>
</dbReference>
<keyword evidence="3" id="KW-1185">Reference proteome</keyword>
<dbReference type="Proteomes" id="UP000266673">
    <property type="component" value="Unassembled WGS sequence"/>
</dbReference>
<evidence type="ECO:0000256" key="1">
    <source>
        <dbReference type="SAM" id="Phobius"/>
    </source>
</evidence>
<name>A0A397W1P6_9GLOM</name>
<proteinExistence type="predicted"/>
<evidence type="ECO:0000313" key="2">
    <source>
        <dbReference type="EMBL" id="RIB27199.1"/>
    </source>
</evidence>
<evidence type="ECO:0000313" key="3">
    <source>
        <dbReference type="Proteomes" id="UP000266673"/>
    </source>
</evidence>
<keyword evidence="1" id="KW-0472">Membrane</keyword>
<dbReference type="AlphaFoldDB" id="A0A397W1P6"/>
<reference evidence="2 3" key="1">
    <citation type="submission" date="2018-06" db="EMBL/GenBank/DDBJ databases">
        <title>Comparative genomics reveals the genomic features of Rhizophagus irregularis, R. cerebriforme, R. diaphanum and Gigaspora rosea, and their symbiotic lifestyle signature.</title>
        <authorList>
            <person name="Morin E."/>
            <person name="San Clemente H."/>
            <person name="Chen E.C.H."/>
            <person name="De La Providencia I."/>
            <person name="Hainaut M."/>
            <person name="Kuo A."/>
            <person name="Kohler A."/>
            <person name="Murat C."/>
            <person name="Tang N."/>
            <person name="Roy S."/>
            <person name="Loubradou J."/>
            <person name="Henrissat B."/>
            <person name="Grigoriev I.V."/>
            <person name="Corradi N."/>
            <person name="Roux C."/>
            <person name="Martin F.M."/>
        </authorList>
    </citation>
    <scope>NUCLEOTIDE SEQUENCE [LARGE SCALE GENOMIC DNA]</scope>
    <source>
        <strain evidence="2 3">DAOM 194757</strain>
    </source>
</reference>
<sequence length="323" mass="36733">MDEKKKPPKSNTDPDTVYGSCCLFWFETDRDEKLYFSRFRKLCQLIIYSLIITYIIYYITSFSGPSHEEISRSIKNVPVPSILFSSYGANFNITNIQCINTDLSSCDDKIKLEGNGFLYSDENLLPVFPDWLEFRIYTNNSISSLNDDSNLYPSIILVDPDLYKQLDSNDSQYLKSSNPEDKVSSITLQNYYFLSPFQIHTVLLERIEFQDLDTSLENGSAKDIYKTTTKHLVHYFGYSSKMMFSGQLNNSIFLNGSRLYATLQIQSMSSILTTYKEVNKASSTTVIAFLSGLGGSTAFLLVIYKFCFGGHKPPGLLKPLLPC</sequence>
<protein>
    <submittedName>
        <fullName evidence="2">Uncharacterized protein</fullName>
    </submittedName>
</protein>
<dbReference type="OrthoDB" id="2486962at2759"/>
<organism evidence="2 3">
    <name type="scientific">Gigaspora rosea</name>
    <dbReference type="NCBI Taxonomy" id="44941"/>
    <lineage>
        <taxon>Eukaryota</taxon>
        <taxon>Fungi</taxon>
        <taxon>Fungi incertae sedis</taxon>
        <taxon>Mucoromycota</taxon>
        <taxon>Glomeromycotina</taxon>
        <taxon>Glomeromycetes</taxon>
        <taxon>Diversisporales</taxon>
        <taxon>Gigasporaceae</taxon>
        <taxon>Gigaspora</taxon>
    </lineage>
</organism>
<keyword evidence="1" id="KW-0812">Transmembrane</keyword>
<gene>
    <name evidence="2" type="ORF">C2G38_2062646</name>
</gene>